<dbReference type="PANTHER" id="PTHR30511">
    <property type="entry name" value="ALANINE RACEMASE"/>
    <property type="match status" value="1"/>
</dbReference>
<dbReference type="PROSITE" id="PS00395">
    <property type="entry name" value="ALANINE_RACEMASE"/>
    <property type="match status" value="1"/>
</dbReference>
<feature type="active site" description="Proton acceptor; specific for D-alanine" evidence="4">
    <location>
        <position position="43"/>
    </location>
</feature>
<keyword evidence="3 4" id="KW-0413">Isomerase</keyword>
<dbReference type="Pfam" id="PF01168">
    <property type="entry name" value="Ala_racemase_N"/>
    <property type="match status" value="1"/>
</dbReference>
<comment type="caution">
    <text evidence="8">The sequence shown here is derived from an EMBL/GenBank/DDBJ whole genome shotgun (WGS) entry which is preliminary data.</text>
</comment>
<dbReference type="SUPFAM" id="SSF51419">
    <property type="entry name" value="PLP-binding barrel"/>
    <property type="match status" value="1"/>
</dbReference>
<dbReference type="InterPro" id="IPR020622">
    <property type="entry name" value="Ala_racemase_pyridoxalP-BS"/>
</dbReference>
<evidence type="ECO:0000313" key="8">
    <source>
        <dbReference type="EMBL" id="NYI70354.1"/>
    </source>
</evidence>
<evidence type="ECO:0000256" key="3">
    <source>
        <dbReference type="ARBA" id="ARBA00023235"/>
    </source>
</evidence>
<dbReference type="NCBIfam" id="TIGR00492">
    <property type="entry name" value="alr"/>
    <property type="match status" value="1"/>
</dbReference>
<comment type="catalytic activity">
    <reaction evidence="4">
        <text>L-alanine = D-alanine</text>
        <dbReference type="Rhea" id="RHEA:20249"/>
        <dbReference type="ChEBI" id="CHEBI:57416"/>
        <dbReference type="ChEBI" id="CHEBI:57972"/>
        <dbReference type="EC" id="5.1.1.1"/>
    </reaction>
</comment>
<evidence type="ECO:0000313" key="9">
    <source>
        <dbReference type="Proteomes" id="UP000527616"/>
    </source>
</evidence>
<dbReference type="GO" id="GO:0030170">
    <property type="term" value="F:pyridoxal phosphate binding"/>
    <property type="evidence" value="ECO:0007669"/>
    <property type="project" value="UniProtKB-UniRule"/>
</dbReference>
<dbReference type="GO" id="GO:0008784">
    <property type="term" value="F:alanine racemase activity"/>
    <property type="evidence" value="ECO:0007669"/>
    <property type="project" value="UniProtKB-UniRule"/>
</dbReference>
<dbReference type="Proteomes" id="UP000527616">
    <property type="component" value="Unassembled WGS sequence"/>
</dbReference>
<dbReference type="InterPro" id="IPR001608">
    <property type="entry name" value="Ala_racemase_N"/>
</dbReference>
<evidence type="ECO:0000256" key="1">
    <source>
        <dbReference type="ARBA" id="ARBA00001933"/>
    </source>
</evidence>
<dbReference type="UniPathway" id="UPA00042">
    <property type="reaction ID" value="UER00497"/>
</dbReference>
<feature type="modified residue" description="N6-(pyridoxal phosphate)lysine" evidence="4 5">
    <location>
        <position position="43"/>
    </location>
</feature>
<comment type="function">
    <text evidence="4">Catalyzes the interconversion of L-alanine and D-alanine. May also act on other amino acids.</text>
</comment>
<dbReference type="PRINTS" id="PR00992">
    <property type="entry name" value="ALARACEMASE"/>
</dbReference>
<proteinExistence type="inferred from homology"/>
<dbReference type="EMBL" id="JACBZS010000001">
    <property type="protein sequence ID" value="NYI70354.1"/>
    <property type="molecule type" value="Genomic_DNA"/>
</dbReference>
<feature type="domain" description="Alanine racemase C-terminal" evidence="7">
    <location>
        <begin position="255"/>
        <end position="381"/>
    </location>
</feature>
<evidence type="ECO:0000256" key="5">
    <source>
        <dbReference type="PIRSR" id="PIRSR600821-50"/>
    </source>
</evidence>
<dbReference type="HAMAP" id="MF_01201">
    <property type="entry name" value="Ala_racemase"/>
    <property type="match status" value="1"/>
</dbReference>
<sequence>MTDHPAPTDPRTASAVIDLGALRANLAAIGALVAPARVMLVVKANAYGHGMLPIARAARRAGIEWLGVATPQEAAALRADGDTGRVLAWLYGEDTELAPHVAAGIDLTAHRPAQLARLAAAARATGSTARVHLKADTGLHRNGARPEDWAALCAAAAEAETDGLIEVVGIWSHFASADSPEDPSIADQQAAYERAGRIAHEHGLRPPIRHLANSAGALATPGSRLDLVRIGIAGYGVDPADGKLAADAGLDLAPVMRLRAQLVAVKPLLAGESVSYGQTWTARTDTVVGLVPLGYADGVPVAASNVASARVGDRLAPIRGRVCMDQLVIDLGAGATERPGDEVVLFGAPEGPRAEDWARETGTIGYEILTRVSGRVPRVIMEEPDV</sequence>
<dbReference type="AlphaFoldDB" id="A0A7Z0IK84"/>
<evidence type="ECO:0000256" key="6">
    <source>
        <dbReference type="PIRSR" id="PIRSR600821-52"/>
    </source>
</evidence>
<dbReference type="CDD" id="cd00430">
    <property type="entry name" value="PLPDE_III_AR"/>
    <property type="match status" value="1"/>
</dbReference>
<dbReference type="InterPro" id="IPR009006">
    <property type="entry name" value="Ala_racemase/Decarboxylase_C"/>
</dbReference>
<keyword evidence="2 4" id="KW-0663">Pyridoxal phosphate</keyword>
<feature type="active site" description="Proton acceptor; specific for L-alanine" evidence="4">
    <location>
        <position position="276"/>
    </location>
</feature>
<comment type="cofactor">
    <cofactor evidence="1 4 5">
        <name>pyridoxal 5'-phosphate</name>
        <dbReference type="ChEBI" id="CHEBI:597326"/>
    </cofactor>
</comment>
<evidence type="ECO:0000259" key="7">
    <source>
        <dbReference type="SMART" id="SM01005"/>
    </source>
</evidence>
<organism evidence="8 9">
    <name type="scientific">Naumannella cuiyingiana</name>
    <dbReference type="NCBI Taxonomy" id="1347891"/>
    <lineage>
        <taxon>Bacteria</taxon>
        <taxon>Bacillati</taxon>
        <taxon>Actinomycetota</taxon>
        <taxon>Actinomycetes</taxon>
        <taxon>Propionibacteriales</taxon>
        <taxon>Propionibacteriaceae</taxon>
        <taxon>Naumannella</taxon>
    </lineage>
</organism>
<evidence type="ECO:0000256" key="4">
    <source>
        <dbReference type="HAMAP-Rule" id="MF_01201"/>
    </source>
</evidence>
<comment type="pathway">
    <text evidence="4">Amino-acid biosynthesis; D-alanine biosynthesis; D-alanine from L-alanine: step 1/1.</text>
</comment>
<feature type="binding site" evidence="4 6">
    <location>
        <position position="141"/>
    </location>
    <ligand>
        <name>substrate</name>
    </ligand>
</feature>
<dbReference type="SUPFAM" id="SSF50621">
    <property type="entry name" value="Alanine racemase C-terminal domain-like"/>
    <property type="match status" value="1"/>
</dbReference>
<gene>
    <name evidence="8" type="ORF">GGQ54_000914</name>
</gene>
<dbReference type="SMART" id="SM01005">
    <property type="entry name" value="Ala_racemase_C"/>
    <property type="match status" value="1"/>
</dbReference>
<reference evidence="8 9" key="1">
    <citation type="submission" date="2020-07" db="EMBL/GenBank/DDBJ databases">
        <title>Sequencing the genomes of 1000 actinobacteria strains.</title>
        <authorList>
            <person name="Klenk H.-P."/>
        </authorList>
    </citation>
    <scope>NUCLEOTIDE SEQUENCE [LARGE SCALE GENOMIC DNA]</scope>
    <source>
        <strain evidence="8 9">DSM 103164</strain>
    </source>
</reference>
<dbReference type="FunFam" id="3.20.20.10:FF:000002">
    <property type="entry name" value="Alanine racemase"/>
    <property type="match status" value="1"/>
</dbReference>
<dbReference type="PANTHER" id="PTHR30511:SF0">
    <property type="entry name" value="ALANINE RACEMASE, CATABOLIC-RELATED"/>
    <property type="match status" value="1"/>
</dbReference>
<accession>A0A7Z0IK84</accession>
<dbReference type="InterPro" id="IPR011079">
    <property type="entry name" value="Ala_racemase_C"/>
</dbReference>
<dbReference type="GO" id="GO:0009252">
    <property type="term" value="P:peptidoglycan biosynthetic process"/>
    <property type="evidence" value="ECO:0007669"/>
    <property type="project" value="TreeGrafter"/>
</dbReference>
<dbReference type="EC" id="5.1.1.1" evidence="4"/>
<dbReference type="InterPro" id="IPR000821">
    <property type="entry name" value="Ala_racemase"/>
</dbReference>
<feature type="binding site" evidence="4 6">
    <location>
        <position position="324"/>
    </location>
    <ligand>
        <name>substrate</name>
    </ligand>
</feature>
<dbReference type="RefSeq" id="WP_179444323.1">
    <property type="nucleotide sequence ID" value="NZ_JACBZS010000001.1"/>
</dbReference>
<dbReference type="InterPro" id="IPR029066">
    <property type="entry name" value="PLP-binding_barrel"/>
</dbReference>
<dbReference type="Gene3D" id="2.40.37.10">
    <property type="entry name" value="Lyase, Ornithine Decarboxylase, Chain A, domain 1"/>
    <property type="match status" value="1"/>
</dbReference>
<dbReference type="Pfam" id="PF00842">
    <property type="entry name" value="Ala_racemase_C"/>
    <property type="match status" value="1"/>
</dbReference>
<dbReference type="GO" id="GO:0030632">
    <property type="term" value="P:D-alanine biosynthetic process"/>
    <property type="evidence" value="ECO:0007669"/>
    <property type="project" value="UniProtKB-UniRule"/>
</dbReference>
<name>A0A7Z0IK84_9ACTN</name>
<keyword evidence="9" id="KW-1185">Reference proteome</keyword>
<protein>
    <recommendedName>
        <fullName evidence="4">Alanine racemase</fullName>
        <ecNumber evidence="4">5.1.1.1</ecNumber>
    </recommendedName>
</protein>
<dbReference type="Gene3D" id="3.20.20.10">
    <property type="entry name" value="Alanine racemase"/>
    <property type="match status" value="1"/>
</dbReference>
<dbReference type="GO" id="GO:0005829">
    <property type="term" value="C:cytosol"/>
    <property type="evidence" value="ECO:0007669"/>
    <property type="project" value="TreeGrafter"/>
</dbReference>
<comment type="similarity">
    <text evidence="4">Belongs to the alanine racemase family.</text>
</comment>
<evidence type="ECO:0000256" key="2">
    <source>
        <dbReference type="ARBA" id="ARBA00022898"/>
    </source>
</evidence>